<keyword evidence="6" id="KW-0206">Cytoskeleton</keyword>
<dbReference type="STRING" id="8022.A0A060WGS1"/>
<evidence type="ECO:0000256" key="2">
    <source>
        <dbReference type="ARBA" id="ARBA00010777"/>
    </source>
</evidence>
<dbReference type="Pfam" id="PF13868">
    <property type="entry name" value="TPH"/>
    <property type="match status" value="1"/>
</dbReference>
<dbReference type="GO" id="GO:0045095">
    <property type="term" value="C:keratin filament"/>
    <property type="evidence" value="ECO:0007669"/>
    <property type="project" value="TreeGrafter"/>
</dbReference>
<dbReference type="AlphaFoldDB" id="A0A060WGS1"/>
<dbReference type="Proteomes" id="UP000193380">
    <property type="component" value="Unassembled WGS sequence"/>
</dbReference>
<accession>A0A060WGS1</accession>
<evidence type="ECO:0000256" key="4">
    <source>
        <dbReference type="ARBA" id="ARBA00022490"/>
    </source>
</evidence>
<dbReference type="PANTHER" id="PTHR31183">
    <property type="entry name" value="TRICHOPLEIN KERATIN FILAMENT-BINDING PROTEIN FAMILY MEMBER"/>
    <property type="match status" value="1"/>
</dbReference>
<comment type="subcellular location">
    <subcellularLocation>
        <location evidence="1">Cytoplasm</location>
        <location evidence="1">Cytoskeleton</location>
        <location evidence="1">Microtubule organizing center</location>
        <location evidence="1">Centrosome</location>
    </subcellularLocation>
</comment>
<feature type="region of interest" description="Disordered" evidence="8">
    <location>
        <begin position="178"/>
        <end position="219"/>
    </location>
</feature>
<feature type="domain" description="Trichohyalin-plectin-homology" evidence="9">
    <location>
        <begin position="148"/>
        <end position="486"/>
    </location>
</feature>
<evidence type="ECO:0000313" key="11">
    <source>
        <dbReference type="Proteomes" id="UP000193380"/>
    </source>
</evidence>
<evidence type="ECO:0000256" key="6">
    <source>
        <dbReference type="ARBA" id="ARBA00023212"/>
    </source>
</evidence>
<keyword evidence="5 7" id="KW-0175">Coiled coil</keyword>
<keyword evidence="4" id="KW-0963">Cytoplasm</keyword>
<dbReference type="GO" id="GO:0005813">
    <property type="term" value="C:centrosome"/>
    <property type="evidence" value="ECO:0007669"/>
    <property type="project" value="UniProtKB-SubCell"/>
</dbReference>
<evidence type="ECO:0000259" key="9">
    <source>
        <dbReference type="Pfam" id="PF13868"/>
    </source>
</evidence>
<evidence type="ECO:0000256" key="8">
    <source>
        <dbReference type="SAM" id="MobiDB-lite"/>
    </source>
</evidence>
<reference evidence="10" key="2">
    <citation type="submission" date="2014-03" db="EMBL/GenBank/DDBJ databases">
        <authorList>
            <person name="Genoscope - CEA"/>
        </authorList>
    </citation>
    <scope>NUCLEOTIDE SEQUENCE</scope>
</reference>
<dbReference type="EMBL" id="FR904539">
    <property type="protein sequence ID" value="CDQ66337.1"/>
    <property type="molecule type" value="Genomic_DNA"/>
</dbReference>
<comment type="similarity">
    <text evidence="2">Belongs to the TCHP family.</text>
</comment>
<dbReference type="InterPro" id="IPR043596">
    <property type="entry name" value="CFAP53/TCHP"/>
</dbReference>
<sequence>MALPTLSAHWPSRVRSLERQMMRHCRQREQEACWRQQWEMNSKYYRQQNVVSSKQAHWSSRQSYQESMSAYHKERLKEEKVVSLEKRRERLRTLLQKERDQLEAELRDVVPDRSTLTRQLVDKTEDLRSGREERRKKLAEELLREHWKKNNPELQKVESTLHKDHVVSQWQTQTLVKKQHEEAAQEEKRRFENEYETSRREALQRMKQAEERRRGEDRERAKELRKQMEELKLREEEARCLKKEQEALLSQRWEVEKLEEERRKVEECHKKSEMGRFLTRQYRAQLKRRAQQVQEELEADRKILAALLEGEQEDQRLESVRRERAVADAAWMKHVIEEQLQLEREREAEFDVLYRSEAQRVWEKREAEWEKERRARERLMQEVLAGRQQQLDVKMQENRQAQEESLRRREELIEELELERQTRRQEREEDEGHRTARMQEINAQVEQRRREQWEEQRQREQMEEVEREALRLQEEELRLETHRMAQQGYQDKVLNHGPVHLGTQYQHFYLAAIQITIHLENILNKNKRNMQQFLRFY</sequence>
<name>A0A060WGS1_ONCMY</name>
<reference evidence="10" key="1">
    <citation type="journal article" date="2014" name="Nat. Commun.">
        <title>The rainbow trout genome provides novel insights into evolution after whole-genome duplication in vertebrates.</title>
        <authorList>
            <person name="Berthelot C."/>
            <person name="Brunet F."/>
            <person name="Chalopin D."/>
            <person name="Juanchich A."/>
            <person name="Bernard M."/>
            <person name="Noel B."/>
            <person name="Bento P."/>
            <person name="Da Silva C."/>
            <person name="Labadie K."/>
            <person name="Alberti A."/>
            <person name="Aury J.M."/>
            <person name="Louis A."/>
            <person name="Dehais P."/>
            <person name="Bardou P."/>
            <person name="Montfort J."/>
            <person name="Klopp C."/>
            <person name="Cabau C."/>
            <person name="Gaspin C."/>
            <person name="Thorgaard G.H."/>
            <person name="Boussaha M."/>
            <person name="Quillet E."/>
            <person name="Guyomard R."/>
            <person name="Galiana D."/>
            <person name="Bobe J."/>
            <person name="Volff J.N."/>
            <person name="Genet C."/>
            <person name="Wincker P."/>
            <person name="Jaillon O."/>
            <person name="Roest Crollius H."/>
            <person name="Guiguen Y."/>
        </authorList>
    </citation>
    <scope>NUCLEOTIDE SEQUENCE [LARGE SCALE GENOMIC DNA]</scope>
</reference>
<evidence type="ECO:0000256" key="3">
    <source>
        <dbReference type="ARBA" id="ARBA00017328"/>
    </source>
</evidence>
<gene>
    <name evidence="10" type="ORF">GSONMT00075220001</name>
</gene>
<dbReference type="GO" id="GO:0006915">
    <property type="term" value="P:apoptotic process"/>
    <property type="evidence" value="ECO:0007669"/>
    <property type="project" value="TreeGrafter"/>
</dbReference>
<dbReference type="PaxDb" id="8022-A0A060WGS1"/>
<evidence type="ECO:0000313" key="10">
    <source>
        <dbReference type="EMBL" id="CDQ66337.1"/>
    </source>
</evidence>
<protein>
    <recommendedName>
        <fullName evidence="3">Trichoplein keratin filament-binding protein</fullName>
    </recommendedName>
</protein>
<dbReference type="InterPro" id="IPR043597">
    <property type="entry name" value="TPH_dom"/>
</dbReference>
<evidence type="ECO:0000256" key="1">
    <source>
        <dbReference type="ARBA" id="ARBA00004300"/>
    </source>
</evidence>
<evidence type="ECO:0000256" key="7">
    <source>
        <dbReference type="SAM" id="Coils"/>
    </source>
</evidence>
<proteinExistence type="inferred from homology"/>
<dbReference type="PANTHER" id="PTHR31183:SF2">
    <property type="entry name" value="TRICHOPLEIN KERATIN FILAMENT-BINDING PROTEIN"/>
    <property type="match status" value="1"/>
</dbReference>
<feature type="coiled-coil region" evidence="7">
    <location>
        <begin position="384"/>
        <end position="482"/>
    </location>
</feature>
<organism evidence="10 11">
    <name type="scientific">Oncorhynchus mykiss</name>
    <name type="common">Rainbow trout</name>
    <name type="synonym">Salmo gairdneri</name>
    <dbReference type="NCBI Taxonomy" id="8022"/>
    <lineage>
        <taxon>Eukaryota</taxon>
        <taxon>Metazoa</taxon>
        <taxon>Chordata</taxon>
        <taxon>Craniata</taxon>
        <taxon>Vertebrata</taxon>
        <taxon>Euteleostomi</taxon>
        <taxon>Actinopterygii</taxon>
        <taxon>Neopterygii</taxon>
        <taxon>Teleostei</taxon>
        <taxon>Protacanthopterygii</taxon>
        <taxon>Salmoniformes</taxon>
        <taxon>Salmonidae</taxon>
        <taxon>Salmoninae</taxon>
        <taxon>Oncorhynchus</taxon>
    </lineage>
</organism>
<evidence type="ECO:0000256" key="5">
    <source>
        <dbReference type="ARBA" id="ARBA00023054"/>
    </source>
</evidence>
<feature type="coiled-coil region" evidence="7">
    <location>
        <begin position="81"/>
        <end position="108"/>
    </location>
</feature>